<dbReference type="InterPro" id="IPR011322">
    <property type="entry name" value="N-reg_PII-like_a/b"/>
</dbReference>
<accession>A0ABS9KCA5</accession>
<gene>
    <name evidence="1" type="ORF">L6773_07945</name>
</gene>
<dbReference type="Gene3D" id="3.30.70.120">
    <property type="match status" value="1"/>
</dbReference>
<proteinExistence type="predicted"/>
<dbReference type="SUPFAM" id="SSF54913">
    <property type="entry name" value="GlnB-like"/>
    <property type="match status" value="1"/>
</dbReference>
<evidence type="ECO:0008006" key="3">
    <source>
        <dbReference type="Google" id="ProtNLM"/>
    </source>
</evidence>
<organism evidence="1 2">
    <name type="scientific">Rhodohalobacter sulfatireducens</name>
    <dbReference type="NCBI Taxonomy" id="2911366"/>
    <lineage>
        <taxon>Bacteria</taxon>
        <taxon>Pseudomonadati</taxon>
        <taxon>Balneolota</taxon>
        <taxon>Balneolia</taxon>
        <taxon>Balneolales</taxon>
        <taxon>Balneolaceae</taxon>
        <taxon>Rhodohalobacter</taxon>
    </lineage>
</organism>
<comment type="caution">
    <text evidence="1">The sequence shown here is derived from an EMBL/GenBank/DDBJ whole genome shotgun (WGS) entry which is preliminary data.</text>
</comment>
<sequence length="97" mass="11152">MELELVTIISERFLKDDILKMIEERGSKGHTITDVEGEGSRGIRASEWEGKNVKIETIVNKETANKIIDEISELYFENYAVIVYSKTVRVVRGDKYI</sequence>
<reference evidence="1" key="2">
    <citation type="submission" date="2024-05" db="EMBL/GenBank/DDBJ databases">
        <title>Rhodohalobacter halophilus gen. nov., sp. nov., a moderately halophilic member of the family Balneolaceae.</title>
        <authorList>
            <person name="Xia J."/>
        </authorList>
    </citation>
    <scope>NUCLEOTIDE SEQUENCE</scope>
    <source>
        <strain evidence="1">WB101</strain>
    </source>
</reference>
<dbReference type="InterPro" id="IPR002187">
    <property type="entry name" value="N-reg_PII"/>
</dbReference>
<evidence type="ECO:0000313" key="2">
    <source>
        <dbReference type="Proteomes" id="UP001165366"/>
    </source>
</evidence>
<dbReference type="Proteomes" id="UP001165366">
    <property type="component" value="Unassembled WGS sequence"/>
</dbReference>
<keyword evidence="2" id="KW-1185">Reference proteome</keyword>
<dbReference type="EMBL" id="JAKLWS010000007">
    <property type="protein sequence ID" value="MCG2588490.1"/>
    <property type="molecule type" value="Genomic_DNA"/>
</dbReference>
<evidence type="ECO:0000313" key="1">
    <source>
        <dbReference type="EMBL" id="MCG2588490.1"/>
    </source>
</evidence>
<protein>
    <recommendedName>
        <fullName evidence="3">Transcriptional regulator</fullName>
    </recommendedName>
</protein>
<dbReference type="InterPro" id="IPR015867">
    <property type="entry name" value="N-reg_PII/ATP_PRibTrfase_C"/>
</dbReference>
<dbReference type="Pfam" id="PF00543">
    <property type="entry name" value="P-II"/>
    <property type="match status" value="1"/>
</dbReference>
<name>A0ABS9KCA5_9BACT</name>
<reference evidence="1" key="1">
    <citation type="submission" date="2022-01" db="EMBL/GenBank/DDBJ databases">
        <authorList>
            <person name="Wang Y."/>
        </authorList>
    </citation>
    <scope>NUCLEOTIDE SEQUENCE</scope>
    <source>
        <strain evidence="1">WB101</strain>
    </source>
</reference>